<sequence>MYDYVRRQQELQPSLFLSKTFHWMEPAQQQQQPRQPSWTHKYARSARDPLAHSSSSLFAGHTAGASPARTLFAFRSRTRPRQLSDAARRPPSGVSGTFVARRRGFTAPASAQPVIKLAARGAPADEASVTSSADIAAEHARSDSDQPAEIIEKGGRELFSSACQPSGFSSPTSASPQPISSFSSPSLAPQPRTICHRARTLMHRVRLLRPDGPHHARRRQQQKLQQRRRHDDQQHARTPAPFTISSVLCTFDNGTLPRKGAPHPAMSRQPPSGHRPAPSVRPQPTPVLGSPRRLPRSPLANPPTIDSIPSSSSEEDGDDDDQALKCHRCARYRGAEWIVTCSASHPVCFGCVQAYVRTLAHTPGAPVPCGLPGCPEQIVRAQLRRCLPPQRMRQLDGARPPTRYPQGSPDTVGSEEEGFDMPLAPEEPDGDAVWRSMATLAIAAEGDVAERAAMSMPALGGRASAGSSSGPMLSERTCVGRASIGSVVAVAAAAADSCESLSPQSVGSRLRRVPKAHEPLAQQQQQQLEQQPQQTDYLPESLAHLARLRAADSADMPDAFGGPALYDYAGDPHMLRTPVQVRHDARSFASTGSPVSWQQPQQLMQQQQPPPPPFLPPPLPAEFRASSTWITPAQRHSGYAENMLLSATLFETIRRKPSAEASEEDEDDNDLYSIFDLDDCSLVAGESSSLAQQPTFDDFALSVVAAGDPRATPGVASTLAPTPVVVQKNDEDRGVYIPTWRRAEAEGRKMPLWAADEFGAQSGVLCEAAELNFDLYETLHRRR</sequence>
<feature type="compositionally biased region" description="Low complexity" evidence="1">
    <location>
        <begin position="519"/>
        <end position="534"/>
    </location>
</feature>
<organism evidence="2 3">
    <name type="scientific">Coemansia erecta</name>
    <dbReference type="NCBI Taxonomy" id="147472"/>
    <lineage>
        <taxon>Eukaryota</taxon>
        <taxon>Fungi</taxon>
        <taxon>Fungi incertae sedis</taxon>
        <taxon>Zoopagomycota</taxon>
        <taxon>Kickxellomycotina</taxon>
        <taxon>Kickxellomycetes</taxon>
        <taxon>Kickxellales</taxon>
        <taxon>Kickxellaceae</taxon>
        <taxon>Coemansia</taxon>
    </lineage>
</organism>
<feature type="region of interest" description="Disordered" evidence="1">
    <location>
        <begin position="123"/>
        <end position="148"/>
    </location>
</feature>
<feature type="compositionally biased region" description="Basic residues" evidence="1">
    <location>
        <begin position="215"/>
        <end position="228"/>
    </location>
</feature>
<evidence type="ECO:0000256" key="1">
    <source>
        <dbReference type="SAM" id="MobiDB-lite"/>
    </source>
</evidence>
<dbReference type="AlphaFoldDB" id="A0A9W7Y7I7"/>
<feature type="region of interest" description="Disordered" evidence="1">
    <location>
        <begin position="498"/>
        <end position="535"/>
    </location>
</feature>
<feature type="compositionally biased region" description="Low complexity" evidence="1">
    <location>
        <begin position="173"/>
        <end position="190"/>
    </location>
</feature>
<accession>A0A9W7Y7I7</accession>
<comment type="caution">
    <text evidence="2">The sequence shown here is derived from an EMBL/GenBank/DDBJ whole genome shotgun (WGS) entry which is preliminary data.</text>
</comment>
<gene>
    <name evidence="2" type="ORF">LPJ53_000913</name>
</gene>
<protein>
    <submittedName>
        <fullName evidence="2">Uncharacterized protein</fullName>
    </submittedName>
</protein>
<feature type="compositionally biased region" description="Basic and acidic residues" evidence="1">
    <location>
        <begin position="136"/>
        <end position="148"/>
    </location>
</feature>
<reference evidence="2" key="1">
    <citation type="submission" date="2022-07" db="EMBL/GenBank/DDBJ databases">
        <title>Phylogenomic reconstructions and comparative analyses of Kickxellomycotina fungi.</title>
        <authorList>
            <person name="Reynolds N.K."/>
            <person name="Stajich J.E."/>
            <person name="Barry K."/>
            <person name="Grigoriev I.V."/>
            <person name="Crous P."/>
            <person name="Smith M.E."/>
        </authorList>
    </citation>
    <scope>NUCLEOTIDE SEQUENCE</scope>
    <source>
        <strain evidence="2">NBRC 32514</strain>
    </source>
</reference>
<feature type="region of interest" description="Disordered" evidence="1">
    <location>
        <begin position="79"/>
        <end position="100"/>
    </location>
</feature>
<dbReference type="Proteomes" id="UP001149813">
    <property type="component" value="Unassembled WGS sequence"/>
</dbReference>
<dbReference type="OrthoDB" id="5589821at2759"/>
<evidence type="ECO:0000313" key="3">
    <source>
        <dbReference type="Proteomes" id="UP001149813"/>
    </source>
</evidence>
<feature type="region of interest" description="Disordered" evidence="1">
    <location>
        <begin position="161"/>
        <end position="190"/>
    </location>
</feature>
<feature type="compositionally biased region" description="Polar residues" evidence="1">
    <location>
        <begin position="161"/>
        <end position="172"/>
    </location>
</feature>
<keyword evidence="3" id="KW-1185">Reference proteome</keyword>
<feature type="region of interest" description="Disordered" evidence="1">
    <location>
        <begin position="393"/>
        <end position="418"/>
    </location>
</feature>
<name>A0A9W7Y7I7_9FUNG</name>
<proteinExistence type="predicted"/>
<feature type="region of interest" description="Disordered" evidence="1">
    <location>
        <begin position="206"/>
        <end position="321"/>
    </location>
</feature>
<evidence type="ECO:0000313" key="2">
    <source>
        <dbReference type="EMBL" id="KAJ1724845.1"/>
    </source>
</evidence>
<dbReference type="EMBL" id="JANBOJ010000019">
    <property type="protein sequence ID" value="KAJ1724845.1"/>
    <property type="molecule type" value="Genomic_DNA"/>
</dbReference>
<feature type="region of interest" description="Disordered" evidence="1">
    <location>
        <begin position="26"/>
        <end position="46"/>
    </location>
</feature>
<feature type="compositionally biased region" description="Low complexity" evidence="1">
    <location>
        <begin position="26"/>
        <end position="36"/>
    </location>
</feature>